<evidence type="ECO:0000313" key="6">
    <source>
        <dbReference type="EMBL" id="KIP12171.1"/>
    </source>
</evidence>
<gene>
    <name evidence="6" type="ORF">PHLGIDRAFT_21229</name>
</gene>
<evidence type="ECO:0000256" key="2">
    <source>
        <dbReference type="ARBA" id="ARBA00022771"/>
    </source>
</evidence>
<feature type="domain" description="MYND-type" evidence="5">
    <location>
        <begin position="5"/>
        <end position="46"/>
    </location>
</feature>
<dbReference type="GO" id="GO:0005634">
    <property type="term" value="C:nucleus"/>
    <property type="evidence" value="ECO:0007669"/>
    <property type="project" value="TreeGrafter"/>
</dbReference>
<dbReference type="Pfam" id="PF01753">
    <property type="entry name" value="zf-MYND"/>
    <property type="match status" value="1"/>
</dbReference>
<evidence type="ECO:0000313" key="7">
    <source>
        <dbReference type="Proteomes" id="UP000053257"/>
    </source>
</evidence>
<dbReference type="PANTHER" id="PTHR10237">
    <property type="entry name" value="DEFORMED EPIDERMAL AUTOREGULATORY FACTOR 1 HOMOLOG SUPPRESSIN"/>
    <property type="match status" value="1"/>
</dbReference>
<reference evidence="6 7" key="1">
    <citation type="journal article" date="2014" name="PLoS Genet.">
        <title>Analysis of the Phlebiopsis gigantea genome, transcriptome and secretome provides insight into its pioneer colonization strategies of wood.</title>
        <authorList>
            <person name="Hori C."/>
            <person name="Ishida T."/>
            <person name="Igarashi K."/>
            <person name="Samejima M."/>
            <person name="Suzuki H."/>
            <person name="Master E."/>
            <person name="Ferreira P."/>
            <person name="Ruiz-Duenas F.J."/>
            <person name="Held B."/>
            <person name="Canessa P."/>
            <person name="Larrondo L.F."/>
            <person name="Schmoll M."/>
            <person name="Druzhinina I.S."/>
            <person name="Kubicek C.P."/>
            <person name="Gaskell J.A."/>
            <person name="Kersten P."/>
            <person name="St John F."/>
            <person name="Glasner J."/>
            <person name="Sabat G."/>
            <person name="Splinter BonDurant S."/>
            <person name="Syed K."/>
            <person name="Yadav J."/>
            <person name="Mgbeahuruike A.C."/>
            <person name="Kovalchuk A."/>
            <person name="Asiegbu F.O."/>
            <person name="Lackner G."/>
            <person name="Hoffmeister D."/>
            <person name="Rencoret J."/>
            <person name="Gutierrez A."/>
            <person name="Sun H."/>
            <person name="Lindquist E."/>
            <person name="Barry K."/>
            <person name="Riley R."/>
            <person name="Grigoriev I.V."/>
            <person name="Henrissat B."/>
            <person name="Kues U."/>
            <person name="Berka R.M."/>
            <person name="Martinez A.T."/>
            <person name="Covert S.F."/>
            <person name="Blanchette R.A."/>
            <person name="Cullen D."/>
        </authorList>
    </citation>
    <scope>NUCLEOTIDE SEQUENCE [LARGE SCALE GENOMIC DNA]</scope>
    <source>
        <strain evidence="6 7">11061_1 CR5-6</strain>
    </source>
</reference>
<evidence type="ECO:0000256" key="1">
    <source>
        <dbReference type="ARBA" id="ARBA00022723"/>
    </source>
</evidence>
<dbReference type="InterPro" id="IPR024119">
    <property type="entry name" value="TF_DEAF-1"/>
</dbReference>
<evidence type="ECO:0000256" key="4">
    <source>
        <dbReference type="PROSITE-ProRule" id="PRU00134"/>
    </source>
</evidence>
<keyword evidence="7" id="KW-1185">Reference proteome</keyword>
<dbReference type="STRING" id="745531.A0A0C3S719"/>
<proteinExistence type="predicted"/>
<dbReference type="SUPFAM" id="SSF144232">
    <property type="entry name" value="HIT/MYND zinc finger-like"/>
    <property type="match status" value="1"/>
</dbReference>
<dbReference type="HOGENOM" id="CLU_092131_0_0_1"/>
<name>A0A0C3S719_PHLG1</name>
<keyword evidence="3" id="KW-0862">Zinc</keyword>
<sequence>MKYRCFHCNEEIPQGDVKRCSRCRITTYCSKECQRAAWKSRHKEHCVPHSGLQVAPDGKLGSPAKGSSGDDVLQMGRRLNKWLVHWRDVLLDFSFWAHDLANHPDSAGKHFVLMEVTPKQSSATNDKLRDFVVTRGILLPASAAKAFGPTMPNIIHRNENDAEVFALVLTFNNPGGPQLDARVMESGIPRETMPWWTSMDKATSAFCAAVWEKNLIHAIMTKTPQQAFETFRGGDVV</sequence>
<dbReference type="Proteomes" id="UP000053257">
    <property type="component" value="Unassembled WGS sequence"/>
</dbReference>
<dbReference type="OrthoDB" id="9922773at2759"/>
<dbReference type="PROSITE" id="PS50865">
    <property type="entry name" value="ZF_MYND_2"/>
    <property type="match status" value="1"/>
</dbReference>
<protein>
    <recommendedName>
        <fullName evidence="5">MYND-type domain-containing protein</fullName>
    </recommendedName>
</protein>
<keyword evidence="2 4" id="KW-0863">Zinc-finger</keyword>
<dbReference type="AlphaFoldDB" id="A0A0C3S719"/>
<organism evidence="6 7">
    <name type="scientific">Phlebiopsis gigantea (strain 11061_1 CR5-6)</name>
    <name type="common">White-rot fungus</name>
    <name type="synonym">Peniophora gigantea</name>
    <dbReference type="NCBI Taxonomy" id="745531"/>
    <lineage>
        <taxon>Eukaryota</taxon>
        <taxon>Fungi</taxon>
        <taxon>Dikarya</taxon>
        <taxon>Basidiomycota</taxon>
        <taxon>Agaricomycotina</taxon>
        <taxon>Agaricomycetes</taxon>
        <taxon>Polyporales</taxon>
        <taxon>Phanerochaetaceae</taxon>
        <taxon>Phlebiopsis</taxon>
    </lineage>
</organism>
<dbReference type="PROSITE" id="PS01360">
    <property type="entry name" value="ZF_MYND_1"/>
    <property type="match status" value="1"/>
</dbReference>
<dbReference type="EMBL" id="KN840441">
    <property type="protein sequence ID" value="KIP12171.1"/>
    <property type="molecule type" value="Genomic_DNA"/>
</dbReference>
<evidence type="ECO:0000259" key="5">
    <source>
        <dbReference type="PROSITE" id="PS50865"/>
    </source>
</evidence>
<dbReference type="PANTHER" id="PTHR10237:SF15">
    <property type="entry name" value="LD37257P"/>
    <property type="match status" value="1"/>
</dbReference>
<accession>A0A0C3S719</accession>
<dbReference type="GO" id="GO:0000981">
    <property type="term" value="F:DNA-binding transcription factor activity, RNA polymerase II-specific"/>
    <property type="evidence" value="ECO:0007669"/>
    <property type="project" value="TreeGrafter"/>
</dbReference>
<dbReference type="Gene3D" id="6.10.140.2220">
    <property type="match status" value="1"/>
</dbReference>
<dbReference type="InterPro" id="IPR002893">
    <property type="entry name" value="Znf_MYND"/>
</dbReference>
<evidence type="ECO:0000256" key="3">
    <source>
        <dbReference type="ARBA" id="ARBA00022833"/>
    </source>
</evidence>
<keyword evidence="1" id="KW-0479">Metal-binding</keyword>
<dbReference type="GO" id="GO:0008270">
    <property type="term" value="F:zinc ion binding"/>
    <property type="evidence" value="ECO:0007669"/>
    <property type="project" value="UniProtKB-KW"/>
</dbReference>